<name>A0A8B8J8Q3_PHODC</name>
<accession>A0A8B8J8Q3</accession>
<proteinExistence type="inferred from homology"/>
<dbReference type="InterPro" id="IPR027643">
    <property type="entry name" value="Formin-like_plant"/>
</dbReference>
<evidence type="ECO:0000256" key="4">
    <source>
        <dbReference type="RuleBase" id="RU361260"/>
    </source>
</evidence>
<dbReference type="RefSeq" id="XP_026663476.1">
    <property type="nucleotide sequence ID" value="XM_026807675.2"/>
</dbReference>
<dbReference type="GO" id="GO:0045010">
    <property type="term" value="P:actin nucleation"/>
    <property type="evidence" value="ECO:0007669"/>
    <property type="project" value="InterPro"/>
</dbReference>
<evidence type="ECO:0000259" key="5">
    <source>
        <dbReference type="PROSITE" id="PS51444"/>
    </source>
</evidence>
<dbReference type="PROSITE" id="PS51444">
    <property type="entry name" value="FH2"/>
    <property type="match status" value="1"/>
</dbReference>
<organism evidence="6 7">
    <name type="scientific">Phoenix dactylifera</name>
    <name type="common">Date palm</name>
    <dbReference type="NCBI Taxonomy" id="42345"/>
    <lineage>
        <taxon>Eukaryota</taxon>
        <taxon>Viridiplantae</taxon>
        <taxon>Streptophyta</taxon>
        <taxon>Embryophyta</taxon>
        <taxon>Tracheophyta</taxon>
        <taxon>Spermatophyta</taxon>
        <taxon>Magnoliopsida</taxon>
        <taxon>Liliopsida</taxon>
        <taxon>Arecaceae</taxon>
        <taxon>Coryphoideae</taxon>
        <taxon>Phoeniceae</taxon>
        <taxon>Phoenix</taxon>
    </lineage>
</organism>
<gene>
    <name evidence="7" type="primary">LOC103715033</name>
</gene>
<comment type="subcellular location">
    <subcellularLocation>
        <location evidence="1">Membrane</location>
        <topology evidence="1">Single-pass membrane protein</topology>
    </subcellularLocation>
</comment>
<dbReference type="AlphaFoldDB" id="A0A8B8J8Q3"/>
<dbReference type="GeneID" id="103715033"/>
<dbReference type="PANTHER" id="PTHR23213">
    <property type="entry name" value="FORMIN-RELATED"/>
    <property type="match status" value="1"/>
</dbReference>
<reference evidence="6" key="1">
    <citation type="journal article" date="2019" name="Nat. Commun.">
        <title>Genome-wide association mapping of date palm fruit traits.</title>
        <authorList>
            <person name="Hazzouri K.M."/>
            <person name="Gros-Balthazard M."/>
            <person name="Flowers J.M."/>
            <person name="Copetti D."/>
            <person name="Lemansour A."/>
            <person name="Lebrun M."/>
            <person name="Masmoudi K."/>
            <person name="Ferrand S."/>
            <person name="Dhar M.I."/>
            <person name="Fresquez Z.A."/>
            <person name="Rosas U."/>
            <person name="Zhang J."/>
            <person name="Talag J."/>
            <person name="Lee S."/>
            <person name="Kudrna D."/>
            <person name="Powell R.F."/>
            <person name="Leitch I.J."/>
            <person name="Krueger R.R."/>
            <person name="Wing R.A."/>
            <person name="Amiri K.M.A."/>
            <person name="Purugganan M.D."/>
        </authorList>
    </citation>
    <scope>NUCLEOTIDE SEQUENCE [LARGE SCALE GENOMIC DNA]</scope>
    <source>
        <strain evidence="6">cv. Khalas</strain>
    </source>
</reference>
<sequence>MSWSIRDYKTSQSDEGRECNCRASLRCSESSRGLCAQQLGVVKIEEQEKLSNYEGDIDELGQAEKFVKVFSLTTLNLAAKDSLLSVQEARKELRSSRLFLRLLEAVLKTGNRMNVGTIKGSVRAFKLDALLKLADVKGTDGKTTFLHFVVQEMIRSEGANAMETARQKTKQDKNKPMAAEEREEVHRAMGLEGLITELCNVKKTSIDWNVLVSSASNLSRGMDQLKHLVEINLSNDDISGSFVHSMKSFMHHAEKIIQELKSDQNKALHVREITGYYYRNMRRDEANSLRIFIIVRDFLGILDRVRKDVRSSRPIRV</sequence>
<dbReference type="SUPFAM" id="SSF101447">
    <property type="entry name" value="Formin homology 2 domain (FH2 domain)"/>
    <property type="match status" value="1"/>
</dbReference>
<feature type="domain" description="FH2" evidence="5">
    <location>
        <begin position="1"/>
        <end position="317"/>
    </location>
</feature>
<reference evidence="7" key="2">
    <citation type="submission" date="2025-08" db="UniProtKB">
        <authorList>
            <consortium name="RefSeq"/>
        </authorList>
    </citation>
    <scope>IDENTIFICATION</scope>
    <source>
        <tissue evidence="7">Young leaves</tissue>
    </source>
</reference>
<evidence type="ECO:0000256" key="1">
    <source>
        <dbReference type="ARBA" id="ARBA00004167"/>
    </source>
</evidence>
<dbReference type="KEGG" id="pda:103715033"/>
<evidence type="ECO:0000313" key="6">
    <source>
        <dbReference type="Proteomes" id="UP000228380"/>
    </source>
</evidence>
<dbReference type="GO" id="GO:0016020">
    <property type="term" value="C:membrane"/>
    <property type="evidence" value="ECO:0007669"/>
    <property type="project" value="UniProtKB-SubCell"/>
</dbReference>
<evidence type="ECO:0000313" key="7">
    <source>
        <dbReference type="RefSeq" id="XP_026663476.1"/>
    </source>
</evidence>
<comment type="similarity">
    <text evidence="3">Belongs to the formin-like family. Class-I subfamily.</text>
</comment>
<protein>
    <recommendedName>
        <fullName evidence="4">Formin-like protein</fullName>
    </recommendedName>
</protein>
<dbReference type="Pfam" id="PF02181">
    <property type="entry name" value="FH2"/>
    <property type="match status" value="1"/>
</dbReference>
<keyword evidence="2" id="KW-0732">Signal</keyword>
<dbReference type="InterPro" id="IPR015425">
    <property type="entry name" value="FH2_Formin"/>
</dbReference>
<dbReference type="SMART" id="SM00498">
    <property type="entry name" value="FH2"/>
    <property type="match status" value="1"/>
</dbReference>
<keyword evidence="6" id="KW-1185">Reference proteome</keyword>
<dbReference type="PANTHER" id="PTHR23213:SF177">
    <property type="entry name" value="FORMIN-LIKE PROTEIN 11"/>
    <property type="match status" value="1"/>
</dbReference>
<dbReference type="GO" id="GO:0051015">
    <property type="term" value="F:actin filament binding"/>
    <property type="evidence" value="ECO:0007669"/>
    <property type="project" value="InterPro"/>
</dbReference>
<dbReference type="Gene3D" id="1.20.58.2220">
    <property type="entry name" value="Formin, FH2 domain"/>
    <property type="match status" value="1"/>
</dbReference>
<dbReference type="Proteomes" id="UP000228380">
    <property type="component" value="Chromosome 11"/>
</dbReference>
<dbReference type="InterPro" id="IPR042201">
    <property type="entry name" value="FH2_Formin_sf"/>
</dbReference>
<dbReference type="OrthoDB" id="1668162at2759"/>
<evidence type="ECO:0000256" key="2">
    <source>
        <dbReference type="ARBA" id="ARBA00022729"/>
    </source>
</evidence>
<evidence type="ECO:0000256" key="3">
    <source>
        <dbReference type="ARBA" id="ARBA00025793"/>
    </source>
</evidence>